<proteinExistence type="predicted"/>
<keyword evidence="3" id="KW-1185">Reference proteome</keyword>
<feature type="signal peptide" evidence="1">
    <location>
        <begin position="1"/>
        <end position="21"/>
    </location>
</feature>
<evidence type="ECO:0000256" key="1">
    <source>
        <dbReference type="SAM" id="SignalP"/>
    </source>
</evidence>
<feature type="chain" id="PRO_5022999925" evidence="1">
    <location>
        <begin position="22"/>
        <end position="187"/>
    </location>
</feature>
<dbReference type="OrthoDB" id="6602156at2759"/>
<dbReference type="Proteomes" id="UP000325440">
    <property type="component" value="Unassembled WGS sequence"/>
</dbReference>
<protein>
    <submittedName>
        <fullName evidence="2">Uncharacterized protein</fullName>
    </submittedName>
</protein>
<name>A0A5E4MK29_9HEMI</name>
<keyword evidence="1" id="KW-0732">Signal</keyword>
<evidence type="ECO:0000313" key="2">
    <source>
        <dbReference type="EMBL" id="VVC30772.1"/>
    </source>
</evidence>
<reference evidence="2 3" key="1">
    <citation type="submission" date="2019-08" db="EMBL/GenBank/DDBJ databases">
        <authorList>
            <person name="Alioto T."/>
            <person name="Alioto T."/>
            <person name="Gomez Garrido J."/>
        </authorList>
    </citation>
    <scope>NUCLEOTIDE SEQUENCE [LARGE SCALE GENOMIC DNA]</scope>
</reference>
<dbReference type="EMBL" id="CABPRJ010000538">
    <property type="protein sequence ID" value="VVC30772.1"/>
    <property type="molecule type" value="Genomic_DNA"/>
</dbReference>
<evidence type="ECO:0000313" key="3">
    <source>
        <dbReference type="Proteomes" id="UP000325440"/>
    </source>
</evidence>
<gene>
    <name evidence="2" type="ORF">CINCED_3A021717</name>
</gene>
<dbReference type="AlphaFoldDB" id="A0A5E4MK29"/>
<organism evidence="2 3">
    <name type="scientific">Cinara cedri</name>
    <dbReference type="NCBI Taxonomy" id="506608"/>
    <lineage>
        <taxon>Eukaryota</taxon>
        <taxon>Metazoa</taxon>
        <taxon>Ecdysozoa</taxon>
        <taxon>Arthropoda</taxon>
        <taxon>Hexapoda</taxon>
        <taxon>Insecta</taxon>
        <taxon>Pterygota</taxon>
        <taxon>Neoptera</taxon>
        <taxon>Paraneoptera</taxon>
        <taxon>Hemiptera</taxon>
        <taxon>Sternorrhyncha</taxon>
        <taxon>Aphidomorpha</taxon>
        <taxon>Aphidoidea</taxon>
        <taxon>Aphididae</taxon>
        <taxon>Lachninae</taxon>
        <taxon>Cinara</taxon>
    </lineage>
</organism>
<accession>A0A5E4MK29</accession>
<sequence length="187" mass="21033">MLAKTFLVVFLAIIAVSIAKGDENVINVALDSGSHILKAILKSVSDDGEKYALDFNSLYKKYEIDTKAEQAKSFLESQYKIGSGLTNEYFKKINVEGEENLKKSIAEVKKHDTVLADKLYKFYEKSCESDRLAEEIFKYVSDSDRVNGALEKVKSSLSPLEDKIIDFIKKFEGIVLEHTPKKGKGHK</sequence>